<dbReference type="AlphaFoldDB" id="D3A045"/>
<organism evidence="1 2">
    <name type="scientific">Neisseria mucosa (strain ATCC 25996 / DSM 4631 / NCTC 10774 / M26)</name>
    <dbReference type="NCBI Taxonomy" id="546266"/>
    <lineage>
        <taxon>Bacteria</taxon>
        <taxon>Pseudomonadati</taxon>
        <taxon>Pseudomonadota</taxon>
        <taxon>Betaproteobacteria</taxon>
        <taxon>Neisseriales</taxon>
        <taxon>Neisseriaceae</taxon>
        <taxon>Neisseria</taxon>
    </lineage>
</organism>
<accession>D3A045</accession>
<sequence>METGGGCTDGFKQFAAVLGVFVIDAVGDDFGVGLRFEGVTQGFEAFAFGFEVFDDAVVDDGDHAAGDVGVGVGFGYAAVGRPAGMADADVSEHAFFARGVLHQLHAADTAHAFDFAVCVDGNTRRVIATIFKAFKTVGQKIDYIVIGADGADDTAHISSLVPKS</sequence>
<dbReference type="EMBL" id="ACDX02000023">
    <property type="protein sequence ID" value="EFC87315.1"/>
    <property type="molecule type" value="Genomic_DNA"/>
</dbReference>
<dbReference type="Proteomes" id="UP000003344">
    <property type="component" value="Unassembled WGS sequence"/>
</dbReference>
<gene>
    <name evidence="1" type="ORF">NEIMUCOT_06280</name>
</gene>
<evidence type="ECO:0000313" key="1">
    <source>
        <dbReference type="EMBL" id="EFC87315.1"/>
    </source>
</evidence>
<evidence type="ECO:0000313" key="2">
    <source>
        <dbReference type="Proteomes" id="UP000003344"/>
    </source>
</evidence>
<comment type="caution">
    <text evidence="1">The sequence shown here is derived from an EMBL/GenBank/DDBJ whole genome shotgun (WGS) entry which is preliminary data.</text>
</comment>
<reference evidence="1 2" key="1">
    <citation type="submission" date="2009-10" db="EMBL/GenBank/DDBJ databases">
        <authorList>
            <person name="Weinstock G."/>
            <person name="Sodergren E."/>
            <person name="Clifton S."/>
            <person name="Fulton L."/>
            <person name="Fulton B."/>
            <person name="Courtney L."/>
            <person name="Fronick C."/>
            <person name="Harrison M."/>
            <person name="Strong C."/>
            <person name="Farmer C."/>
            <person name="Delahaunty K."/>
            <person name="Markovic C."/>
            <person name="Hall O."/>
            <person name="Minx P."/>
            <person name="Tomlinson C."/>
            <person name="Mitreva M."/>
            <person name="Nelson J."/>
            <person name="Hou S."/>
            <person name="Wollam A."/>
            <person name="Pepin K.H."/>
            <person name="Johnson M."/>
            <person name="Bhonagiri V."/>
            <person name="Nash W.E."/>
            <person name="Warren W."/>
            <person name="Chinwalla A."/>
            <person name="Mardis E.R."/>
            <person name="Wilson R.K."/>
        </authorList>
    </citation>
    <scope>NUCLEOTIDE SEQUENCE [LARGE SCALE GENOMIC DNA]</scope>
    <source>
        <strain evidence="2">ATCC 25996 / DSM 4631 / NCTC 10774 / M26</strain>
    </source>
</reference>
<proteinExistence type="predicted"/>
<protein>
    <submittedName>
        <fullName evidence="1">Uncharacterized protein</fullName>
    </submittedName>
</protein>
<name>D3A045_NEIM2</name>